<accession>A0AAV4P9D8</accession>
<dbReference type="Proteomes" id="UP001054837">
    <property type="component" value="Unassembled WGS sequence"/>
</dbReference>
<protein>
    <submittedName>
        <fullName evidence="2">Uncharacterized protein</fullName>
    </submittedName>
</protein>
<gene>
    <name evidence="2" type="ORF">CDAR_435661</name>
</gene>
<name>A0AAV4P9D8_9ARAC</name>
<evidence type="ECO:0000313" key="3">
    <source>
        <dbReference type="Proteomes" id="UP001054837"/>
    </source>
</evidence>
<sequence>MVFSGAPLYLSFSQSVRRCPRQWHHPRLTDSGADFSTGKMGRHTGPGVLDTESVRRCPRQWHHPRLTDSGADFSIGKMEKETGPGCFGTLRFVWMVKRDKKLACVEKRDFSGCSESSTQSFLRLK</sequence>
<comment type="caution">
    <text evidence="2">The sequence shown here is derived from an EMBL/GenBank/DDBJ whole genome shotgun (WGS) entry which is preliminary data.</text>
</comment>
<proteinExistence type="predicted"/>
<dbReference type="EMBL" id="BPLQ01002481">
    <property type="protein sequence ID" value="GIX93244.1"/>
    <property type="molecule type" value="Genomic_DNA"/>
</dbReference>
<dbReference type="AlphaFoldDB" id="A0AAV4P9D8"/>
<organism evidence="2 3">
    <name type="scientific">Caerostris darwini</name>
    <dbReference type="NCBI Taxonomy" id="1538125"/>
    <lineage>
        <taxon>Eukaryota</taxon>
        <taxon>Metazoa</taxon>
        <taxon>Ecdysozoa</taxon>
        <taxon>Arthropoda</taxon>
        <taxon>Chelicerata</taxon>
        <taxon>Arachnida</taxon>
        <taxon>Araneae</taxon>
        <taxon>Araneomorphae</taxon>
        <taxon>Entelegynae</taxon>
        <taxon>Araneoidea</taxon>
        <taxon>Araneidae</taxon>
        <taxon>Caerostris</taxon>
    </lineage>
</organism>
<keyword evidence="3" id="KW-1185">Reference proteome</keyword>
<reference evidence="2 3" key="1">
    <citation type="submission" date="2021-06" db="EMBL/GenBank/DDBJ databases">
        <title>Caerostris darwini draft genome.</title>
        <authorList>
            <person name="Kono N."/>
            <person name="Arakawa K."/>
        </authorList>
    </citation>
    <scope>NUCLEOTIDE SEQUENCE [LARGE SCALE GENOMIC DNA]</scope>
</reference>
<feature type="region of interest" description="Disordered" evidence="1">
    <location>
        <begin position="30"/>
        <end position="49"/>
    </location>
</feature>
<evidence type="ECO:0000256" key="1">
    <source>
        <dbReference type="SAM" id="MobiDB-lite"/>
    </source>
</evidence>
<evidence type="ECO:0000313" key="2">
    <source>
        <dbReference type="EMBL" id="GIX93244.1"/>
    </source>
</evidence>